<comment type="subcellular location">
    <subcellularLocation>
        <location evidence="1">Cytoplasm</location>
        <location evidence="1">Cytosol</location>
    </subcellularLocation>
</comment>
<dbReference type="Pfam" id="PF05400">
    <property type="entry name" value="FliT"/>
    <property type="match status" value="1"/>
</dbReference>
<keyword evidence="6" id="KW-0969">Cilium</keyword>
<evidence type="ECO:0000256" key="4">
    <source>
        <dbReference type="ARBA" id="ARBA00023186"/>
    </source>
</evidence>
<dbReference type="EMBL" id="WMJZ01000028">
    <property type="protein sequence ID" value="MTH48014.1"/>
    <property type="molecule type" value="Genomic_DNA"/>
</dbReference>
<comment type="caution">
    <text evidence="6">The sequence shown here is derived from an EMBL/GenBank/DDBJ whole genome shotgun (WGS) entry which is preliminary data.</text>
</comment>
<keyword evidence="7" id="KW-1185">Reference proteome</keyword>
<name>A0A6L6IQ01_9ENTR</name>
<protein>
    <recommendedName>
        <fullName evidence="5">Flagellar protein FliT</fullName>
    </recommendedName>
</protein>
<keyword evidence="4" id="KW-0143">Chaperone</keyword>
<dbReference type="Gene3D" id="1.20.58.380">
    <property type="entry name" value="Flagellar protein flit"/>
    <property type="match status" value="1"/>
</dbReference>
<evidence type="ECO:0000313" key="6">
    <source>
        <dbReference type="EMBL" id="MTH48014.1"/>
    </source>
</evidence>
<dbReference type="Proteomes" id="UP000477739">
    <property type="component" value="Unassembled WGS sequence"/>
</dbReference>
<dbReference type="AlphaFoldDB" id="A0A6L6IQ01"/>
<accession>A0A6L6IQ01</accession>
<keyword evidence="6" id="KW-0966">Cell projection</keyword>
<evidence type="ECO:0000256" key="5">
    <source>
        <dbReference type="ARBA" id="ARBA00093797"/>
    </source>
</evidence>
<evidence type="ECO:0000256" key="2">
    <source>
        <dbReference type="ARBA" id="ARBA00022490"/>
    </source>
</evidence>
<dbReference type="RefSeq" id="WP_155109536.1">
    <property type="nucleotide sequence ID" value="NZ_WMJZ01000028.1"/>
</dbReference>
<dbReference type="GO" id="GO:0044781">
    <property type="term" value="P:bacterial-type flagellum organization"/>
    <property type="evidence" value="ECO:0007669"/>
    <property type="project" value="UniProtKB-KW"/>
</dbReference>
<gene>
    <name evidence="6" type="primary">fliT</name>
    <name evidence="6" type="ORF">GJV78_17415</name>
</gene>
<organism evidence="6 7">
    <name type="scientific">Intestinirhabdus alba</name>
    <dbReference type="NCBI Taxonomy" id="2899544"/>
    <lineage>
        <taxon>Bacteria</taxon>
        <taxon>Pseudomonadati</taxon>
        <taxon>Pseudomonadota</taxon>
        <taxon>Gammaproteobacteria</taxon>
        <taxon>Enterobacterales</taxon>
        <taxon>Enterobacteriaceae</taxon>
        <taxon>Intestinirhabdus</taxon>
    </lineage>
</organism>
<evidence type="ECO:0000256" key="3">
    <source>
        <dbReference type="ARBA" id="ARBA00022795"/>
    </source>
</evidence>
<dbReference type="OrthoDB" id="6494117at2"/>
<keyword evidence="3" id="KW-1005">Bacterial flagellum biogenesis</keyword>
<dbReference type="InterPro" id="IPR008622">
    <property type="entry name" value="FliT"/>
</dbReference>
<proteinExistence type="predicted"/>
<evidence type="ECO:0000256" key="1">
    <source>
        <dbReference type="ARBA" id="ARBA00004514"/>
    </source>
</evidence>
<keyword evidence="2" id="KW-0963">Cytoplasm</keyword>
<sequence length="121" mass="13719">MSASSSSLQQWLRLRAASQHMLRLVTEKRWDELVEGEMEYIRLVEALAQKSFQPGDPSTQNQIKELLRVIIDNENEVKRLLTIRMNELKALIQSGNQQKTLTSAYSNHSGMLLVPDAPGTP</sequence>
<keyword evidence="6" id="KW-0282">Flagellum</keyword>
<reference evidence="6 7" key="1">
    <citation type="submission" date="2019-11" db="EMBL/GenBank/DDBJ databases">
        <title>Escherichia alba sp. nov. isolated from the gut of plastic-eating superworms Zophobas atratus.</title>
        <authorList>
            <person name="Yang Y."/>
        </authorList>
    </citation>
    <scope>NUCLEOTIDE SEQUENCE [LARGE SCALE GENOMIC DNA]</scope>
    <source>
        <strain evidence="7">BIT-B35</strain>
    </source>
</reference>
<evidence type="ECO:0000313" key="7">
    <source>
        <dbReference type="Proteomes" id="UP000477739"/>
    </source>
</evidence>